<evidence type="ECO:0000313" key="2">
    <source>
        <dbReference type="EMBL" id="RRJ90230.1"/>
    </source>
</evidence>
<reference evidence="2 3" key="1">
    <citation type="submission" date="2018-11" db="EMBL/GenBank/DDBJ databases">
        <title>Flavobacterium sp. nov., YIM 102600 draft genome.</title>
        <authorList>
            <person name="Li G."/>
            <person name="Jiang Y."/>
        </authorList>
    </citation>
    <scope>NUCLEOTIDE SEQUENCE [LARGE SCALE GENOMIC DNA]</scope>
    <source>
        <strain evidence="2 3">YIM 102600</strain>
    </source>
</reference>
<keyword evidence="1" id="KW-0812">Transmembrane</keyword>
<gene>
    <name evidence="2" type="ORF">EG849_11265</name>
</gene>
<keyword evidence="3" id="KW-1185">Reference proteome</keyword>
<dbReference type="EMBL" id="RQVR01000012">
    <property type="protein sequence ID" value="RRJ90230.1"/>
    <property type="molecule type" value="Genomic_DNA"/>
</dbReference>
<proteinExistence type="predicted"/>
<feature type="transmembrane region" description="Helical" evidence="1">
    <location>
        <begin position="35"/>
        <end position="59"/>
    </location>
</feature>
<keyword evidence="1" id="KW-1133">Transmembrane helix</keyword>
<organism evidence="2 3">
    <name type="scientific">Flavobacterium macacae</name>
    <dbReference type="NCBI Taxonomy" id="2488993"/>
    <lineage>
        <taxon>Bacteria</taxon>
        <taxon>Pseudomonadati</taxon>
        <taxon>Bacteroidota</taxon>
        <taxon>Flavobacteriia</taxon>
        <taxon>Flavobacteriales</taxon>
        <taxon>Flavobacteriaceae</taxon>
        <taxon>Flavobacterium</taxon>
    </lineage>
</organism>
<comment type="caution">
    <text evidence="2">The sequence shown here is derived from an EMBL/GenBank/DDBJ whole genome shotgun (WGS) entry which is preliminary data.</text>
</comment>
<evidence type="ECO:0000256" key="1">
    <source>
        <dbReference type="SAM" id="Phobius"/>
    </source>
</evidence>
<accession>A0A3P3W5G7</accession>
<sequence>MRRIAFAISAVGLAVSLYALPGRFADNSADLTSYILKGSFVLMFLVSLIINVICIHDYFRKSKNNIRTIRQYYLQRSIR</sequence>
<name>A0A3P3W5G7_9FLAO</name>
<dbReference type="OrthoDB" id="1370241at2"/>
<protein>
    <submittedName>
        <fullName evidence="2">Uncharacterized protein</fullName>
    </submittedName>
</protein>
<dbReference type="AlphaFoldDB" id="A0A3P3W5G7"/>
<dbReference type="RefSeq" id="WP_125013185.1">
    <property type="nucleotide sequence ID" value="NZ_RQVR01000012.1"/>
</dbReference>
<dbReference type="Proteomes" id="UP000271937">
    <property type="component" value="Unassembled WGS sequence"/>
</dbReference>
<evidence type="ECO:0000313" key="3">
    <source>
        <dbReference type="Proteomes" id="UP000271937"/>
    </source>
</evidence>
<keyword evidence="1" id="KW-0472">Membrane</keyword>